<keyword evidence="2" id="KW-1185">Reference proteome</keyword>
<sequence length="124" mass="13510">MAVQYGIGAGDLDARGYVKQYPTFRYHNGGTAYFRADNFGGIQNNGAYNDLHRHLNFALGLRNRAGTQVVRVEFAPSQRGTTKPFGRFAAGDYATNARAVNNDPNYYATAYGYGWAGLLTLSGA</sequence>
<comment type="caution">
    <text evidence="1">The sequence shown here is derived from an EMBL/GenBank/DDBJ whole genome shotgun (WGS) entry which is preliminary data.</text>
</comment>
<reference evidence="2" key="1">
    <citation type="submission" date="2016-06" db="EMBL/GenBank/DDBJ databases">
        <title>Genome sequencing of cellulolytic organisms.</title>
        <authorList>
            <person name="Bohra V."/>
            <person name="Dafale N.A."/>
            <person name="Purohit H.J."/>
        </authorList>
    </citation>
    <scope>NUCLEOTIDE SEQUENCE [LARGE SCALE GENOMIC DNA]</scope>
    <source>
        <strain evidence="2">ND21</strain>
    </source>
</reference>
<evidence type="ECO:0000313" key="2">
    <source>
        <dbReference type="Proteomes" id="UP000093918"/>
    </source>
</evidence>
<dbReference type="RefSeq" id="WP_064956039.1">
    <property type="nucleotide sequence ID" value="NZ_LZEM01000018.1"/>
</dbReference>
<accession>A0ABX2WIK6</accession>
<evidence type="ECO:0000313" key="1">
    <source>
        <dbReference type="EMBL" id="OAZ40934.1"/>
    </source>
</evidence>
<dbReference type="EMBL" id="LZEM01000018">
    <property type="protein sequence ID" value="OAZ40934.1"/>
    <property type="molecule type" value="Genomic_DNA"/>
</dbReference>
<evidence type="ECO:0008006" key="3">
    <source>
        <dbReference type="Google" id="ProtNLM"/>
    </source>
</evidence>
<proteinExistence type="predicted"/>
<name>A0ABX2WIK6_9MICO</name>
<gene>
    <name evidence="1" type="ORF">A9Z40_03050</name>
</gene>
<protein>
    <recommendedName>
        <fullName evidence="3">Porin</fullName>
    </recommendedName>
</protein>
<organism evidence="1 2">
    <name type="scientific">Microbacterium arborescens</name>
    <dbReference type="NCBI Taxonomy" id="33883"/>
    <lineage>
        <taxon>Bacteria</taxon>
        <taxon>Bacillati</taxon>
        <taxon>Actinomycetota</taxon>
        <taxon>Actinomycetes</taxon>
        <taxon>Micrococcales</taxon>
        <taxon>Microbacteriaceae</taxon>
        <taxon>Microbacterium</taxon>
    </lineage>
</organism>
<dbReference type="Proteomes" id="UP000093918">
    <property type="component" value="Unassembled WGS sequence"/>
</dbReference>